<dbReference type="Proteomes" id="UP000734511">
    <property type="component" value="Unassembled WGS sequence"/>
</dbReference>
<comment type="caution">
    <text evidence="2">The sequence shown here is derived from an EMBL/GenBank/DDBJ whole genome shotgun (WGS) entry which is preliminary data.</text>
</comment>
<name>A0ABX0ZYN6_9ACTN</name>
<gene>
    <name evidence="2" type="ORF">HCN08_32130</name>
</gene>
<accession>A0ABX0ZYN6</accession>
<keyword evidence="3" id="KW-1185">Reference proteome</keyword>
<dbReference type="RefSeq" id="WP_167986849.1">
    <property type="nucleotide sequence ID" value="NZ_JAATEJ010000038.1"/>
</dbReference>
<protein>
    <recommendedName>
        <fullName evidence="4">Peptidase M48 domain-containing protein</fullName>
    </recommendedName>
</protein>
<evidence type="ECO:0008006" key="4">
    <source>
        <dbReference type="Google" id="ProtNLM"/>
    </source>
</evidence>
<organism evidence="2 3">
    <name type="scientific">Actinacidiphila epipremni</name>
    <dbReference type="NCBI Taxonomy" id="2053013"/>
    <lineage>
        <taxon>Bacteria</taxon>
        <taxon>Bacillati</taxon>
        <taxon>Actinomycetota</taxon>
        <taxon>Actinomycetes</taxon>
        <taxon>Kitasatosporales</taxon>
        <taxon>Streptomycetaceae</taxon>
        <taxon>Actinacidiphila</taxon>
    </lineage>
</organism>
<evidence type="ECO:0000313" key="3">
    <source>
        <dbReference type="Proteomes" id="UP000734511"/>
    </source>
</evidence>
<reference evidence="2 3" key="1">
    <citation type="submission" date="2020-03" db="EMBL/GenBank/DDBJ databases">
        <title>WGS of actinomycetes isolated from Thailand.</title>
        <authorList>
            <person name="Thawai C."/>
        </authorList>
    </citation>
    <scope>NUCLEOTIDE SEQUENCE [LARGE SCALE GENOMIC DNA]</scope>
    <source>
        <strain evidence="2 3">PRB2-1</strain>
    </source>
</reference>
<evidence type="ECO:0000256" key="1">
    <source>
        <dbReference type="SAM" id="MobiDB-lite"/>
    </source>
</evidence>
<evidence type="ECO:0000313" key="2">
    <source>
        <dbReference type="EMBL" id="NJP48017.1"/>
    </source>
</evidence>
<proteinExistence type="predicted"/>
<sequence>MLAARSPERLAALAADVRPPRPHEYDSHPPIAERVALLLQLPADADADAGPDAGPATVAASASASADAPAITLLREADAVFAALEPGTLTAQGARLPRTTWDAMVRAHVVAEAEAFSQPLRLAVARATGASRDRLPDLGEVLAAFDAGLLWTDIAGRLPKPPQAARLTGASARNFIRPAVFDALAGLIHLHLLASGEATPTIAWPTRPGLTLPPHWESTMDAALDAATSDTPDTTPLRTLLATTTPAPA</sequence>
<dbReference type="EMBL" id="JAATEJ010000038">
    <property type="protein sequence ID" value="NJP48017.1"/>
    <property type="molecule type" value="Genomic_DNA"/>
</dbReference>
<feature type="region of interest" description="Disordered" evidence="1">
    <location>
        <begin position="227"/>
        <end position="249"/>
    </location>
</feature>